<dbReference type="InterPro" id="IPR044643">
    <property type="entry name" value="TrpF_fam"/>
</dbReference>
<keyword evidence="6 9" id="KW-0822">Tryptophan biosynthesis</keyword>
<evidence type="ECO:0000256" key="6">
    <source>
        <dbReference type="ARBA" id="ARBA00022822"/>
    </source>
</evidence>
<protein>
    <recommendedName>
        <fullName evidence="4 9">N-(5'-phosphoribosyl)anthranilate isomerase</fullName>
        <shortName evidence="9">PRAI</shortName>
        <ecNumber evidence="3 9">5.3.1.24</ecNumber>
    </recommendedName>
</protein>
<evidence type="ECO:0000256" key="9">
    <source>
        <dbReference type="HAMAP-Rule" id="MF_00135"/>
    </source>
</evidence>
<name>A0ABV2LVR7_9FLAO</name>
<sequence length="215" mass="24754">MSVLKNTRLELKVCGMRDETNLQELISLSPDFIGMIFYSKSARFFNSEPIPLPKEIQKVGVFVDETFSEIIQAVMKHNLNVVQIHGNESDVYCSELKDFFPELKIWKVFSVGEDFDMGELLNYHCVDAIVFDTKGKNYGGNGTKFNWEILQDYPLQKDIVLSGGISIDDLPKIIEMKQRVPQIRIIDINSRFEIEPGIKNIKLVKEFSQKLKELQ</sequence>
<comment type="catalytic activity">
    <reaction evidence="1 9">
        <text>N-(5-phospho-beta-D-ribosyl)anthranilate = 1-(2-carboxyphenylamino)-1-deoxy-D-ribulose 5-phosphate</text>
        <dbReference type="Rhea" id="RHEA:21540"/>
        <dbReference type="ChEBI" id="CHEBI:18277"/>
        <dbReference type="ChEBI" id="CHEBI:58613"/>
        <dbReference type="EC" id="5.3.1.24"/>
    </reaction>
</comment>
<keyword evidence="12" id="KW-1185">Reference proteome</keyword>
<comment type="pathway">
    <text evidence="2 9">Amino-acid biosynthesis; L-tryptophan biosynthesis; L-tryptophan from chorismate: step 3/5.</text>
</comment>
<dbReference type="InterPro" id="IPR013785">
    <property type="entry name" value="Aldolase_TIM"/>
</dbReference>
<keyword evidence="5 9" id="KW-0028">Amino-acid biosynthesis</keyword>
<accession>A0ABV2LVR7</accession>
<dbReference type="SUPFAM" id="SSF51366">
    <property type="entry name" value="Ribulose-phoshate binding barrel"/>
    <property type="match status" value="1"/>
</dbReference>
<proteinExistence type="inferred from homology"/>
<evidence type="ECO:0000256" key="4">
    <source>
        <dbReference type="ARBA" id="ARBA00022272"/>
    </source>
</evidence>
<evidence type="ECO:0000256" key="1">
    <source>
        <dbReference type="ARBA" id="ARBA00001164"/>
    </source>
</evidence>
<evidence type="ECO:0000259" key="10">
    <source>
        <dbReference type="Pfam" id="PF00697"/>
    </source>
</evidence>
<dbReference type="Pfam" id="PF00697">
    <property type="entry name" value="PRAI"/>
    <property type="match status" value="1"/>
</dbReference>
<comment type="similarity">
    <text evidence="9">Belongs to the TrpF family.</text>
</comment>
<reference evidence="11 12" key="1">
    <citation type="submission" date="2024-06" db="EMBL/GenBank/DDBJ databases">
        <title>Genomic Encyclopedia of Type Strains, Phase IV (KMG-IV): sequencing the most valuable type-strain genomes for metagenomic binning, comparative biology and taxonomic classification.</title>
        <authorList>
            <person name="Goeker M."/>
        </authorList>
    </citation>
    <scope>NUCLEOTIDE SEQUENCE [LARGE SCALE GENOMIC DNA]</scope>
    <source>
        <strain evidence="11 12">DSM 29388</strain>
    </source>
</reference>
<evidence type="ECO:0000256" key="8">
    <source>
        <dbReference type="ARBA" id="ARBA00023235"/>
    </source>
</evidence>
<evidence type="ECO:0000313" key="11">
    <source>
        <dbReference type="EMBL" id="MET3732541.1"/>
    </source>
</evidence>
<comment type="caution">
    <text evidence="11">The sequence shown here is derived from an EMBL/GenBank/DDBJ whole genome shotgun (WGS) entry which is preliminary data.</text>
</comment>
<dbReference type="EC" id="5.3.1.24" evidence="3 9"/>
<feature type="domain" description="N-(5'phosphoribosyl) anthranilate isomerase (PRAI)" evidence="10">
    <location>
        <begin position="12"/>
        <end position="209"/>
    </location>
</feature>
<dbReference type="CDD" id="cd00405">
    <property type="entry name" value="PRAI"/>
    <property type="match status" value="1"/>
</dbReference>
<dbReference type="PANTHER" id="PTHR42894">
    <property type="entry name" value="N-(5'-PHOSPHORIBOSYL)ANTHRANILATE ISOMERASE"/>
    <property type="match status" value="1"/>
</dbReference>
<evidence type="ECO:0000313" key="12">
    <source>
        <dbReference type="Proteomes" id="UP001549146"/>
    </source>
</evidence>
<dbReference type="Gene3D" id="3.20.20.70">
    <property type="entry name" value="Aldolase class I"/>
    <property type="match status" value="1"/>
</dbReference>
<gene>
    <name evidence="9" type="primary">trpF</name>
    <name evidence="11" type="ORF">ABID46_002130</name>
</gene>
<dbReference type="Proteomes" id="UP001549146">
    <property type="component" value="Unassembled WGS sequence"/>
</dbReference>
<evidence type="ECO:0000256" key="7">
    <source>
        <dbReference type="ARBA" id="ARBA00023141"/>
    </source>
</evidence>
<dbReference type="RefSeq" id="WP_354509861.1">
    <property type="nucleotide sequence ID" value="NZ_JBEPMO010000014.1"/>
</dbReference>
<keyword evidence="7 9" id="KW-0057">Aromatic amino acid biosynthesis</keyword>
<dbReference type="InterPro" id="IPR011060">
    <property type="entry name" value="RibuloseP-bd_barrel"/>
</dbReference>
<organism evidence="11 12">
    <name type="scientific">Moheibacter stercoris</name>
    <dbReference type="NCBI Taxonomy" id="1628251"/>
    <lineage>
        <taxon>Bacteria</taxon>
        <taxon>Pseudomonadati</taxon>
        <taxon>Bacteroidota</taxon>
        <taxon>Flavobacteriia</taxon>
        <taxon>Flavobacteriales</taxon>
        <taxon>Weeksellaceae</taxon>
        <taxon>Moheibacter</taxon>
    </lineage>
</organism>
<dbReference type="GO" id="GO:0004640">
    <property type="term" value="F:phosphoribosylanthranilate isomerase activity"/>
    <property type="evidence" value="ECO:0007669"/>
    <property type="project" value="UniProtKB-EC"/>
</dbReference>
<dbReference type="PANTHER" id="PTHR42894:SF1">
    <property type="entry name" value="N-(5'-PHOSPHORIBOSYL)ANTHRANILATE ISOMERASE"/>
    <property type="match status" value="1"/>
</dbReference>
<evidence type="ECO:0000256" key="2">
    <source>
        <dbReference type="ARBA" id="ARBA00004664"/>
    </source>
</evidence>
<keyword evidence="8 9" id="KW-0413">Isomerase</keyword>
<evidence type="ECO:0000256" key="3">
    <source>
        <dbReference type="ARBA" id="ARBA00012572"/>
    </source>
</evidence>
<dbReference type="EMBL" id="JBEPMO010000014">
    <property type="protein sequence ID" value="MET3732541.1"/>
    <property type="molecule type" value="Genomic_DNA"/>
</dbReference>
<dbReference type="InterPro" id="IPR001240">
    <property type="entry name" value="PRAI_dom"/>
</dbReference>
<dbReference type="HAMAP" id="MF_00135">
    <property type="entry name" value="PRAI"/>
    <property type="match status" value="1"/>
</dbReference>
<evidence type="ECO:0000256" key="5">
    <source>
        <dbReference type="ARBA" id="ARBA00022605"/>
    </source>
</evidence>